<dbReference type="InterPro" id="IPR036397">
    <property type="entry name" value="RNaseH_sf"/>
</dbReference>
<sequence length="232" mass="26821">MSQRRWMNVVKDYDCEILYHPGKANMVVITLSRKAHSVVMRVPIMRLTMTTSMLELIKSSQVDDVKEWDLKNDYGWPGMKWDVARSIKEGVARHGVPVMVISDRIVRSILRFGEEFTRIWVLDRSSIPRSILSQTVDMRGRFKLPRTWRVCWTFGSTWDTYLPVAGFLYNNSFHACIGMPPCEMLYGWRCKTPFVGERLTSHQKSSKDDGGHGDDSRVVTDRSESSESYADK</sequence>
<organism evidence="2 3">
    <name type="scientific">Centaurea solstitialis</name>
    <name type="common">yellow star-thistle</name>
    <dbReference type="NCBI Taxonomy" id="347529"/>
    <lineage>
        <taxon>Eukaryota</taxon>
        <taxon>Viridiplantae</taxon>
        <taxon>Streptophyta</taxon>
        <taxon>Embryophyta</taxon>
        <taxon>Tracheophyta</taxon>
        <taxon>Spermatophyta</taxon>
        <taxon>Magnoliopsida</taxon>
        <taxon>eudicotyledons</taxon>
        <taxon>Gunneridae</taxon>
        <taxon>Pentapetalae</taxon>
        <taxon>asterids</taxon>
        <taxon>campanulids</taxon>
        <taxon>Asterales</taxon>
        <taxon>Asteraceae</taxon>
        <taxon>Carduoideae</taxon>
        <taxon>Cardueae</taxon>
        <taxon>Centaureinae</taxon>
        <taxon>Centaurea</taxon>
    </lineage>
</organism>
<proteinExistence type="predicted"/>
<keyword evidence="3" id="KW-1185">Reference proteome</keyword>
<dbReference type="AlphaFoldDB" id="A0AA38SAE3"/>
<accession>A0AA38SAE3</accession>
<feature type="region of interest" description="Disordered" evidence="1">
    <location>
        <begin position="201"/>
        <end position="232"/>
    </location>
</feature>
<dbReference type="InterPro" id="IPR012337">
    <property type="entry name" value="RNaseH-like_sf"/>
</dbReference>
<feature type="compositionally biased region" description="Basic and acidic residues" evidence="1">
    <location>
        <begin position="205"/>
        <end position="232"/>
    </location>
</feature>
<comment type="caution">
    <text evidence="2">The sequence shown here is derived from an EMBL/GenBank/DDBJ whole genome shotgun (WGS) entry which is preliminary data.</text>
</comment>
<dbReference type="Gene3D" id="3.30.420.10">
    <property type="entry name" value="Ribonuclease H-like superfamily/Ribonuclease H"/>
    <property type="match status" value="1"/>
</dbReference>
<evidence type="ECO:0000313" key="2">
    <source>
        <dbReference type="EMBL" id="KAJ9539145.1"/>
    </source>
</evidence>
<evidence type="ECO:0000313" key="3">
    <source>
        <dbReference type="Proteomes" id="UP001172457"/>
    </source>
</evidence>
<dbReference type="GO" id="GO:0003676">
    <property type="term" value="F:nucleic acid binding"/>
    <property type="evidence" value="ECO:0007669"/>
    <property type="project" value="InterPro"/>
</dbReference>
<gene>
    <name evidence="2" type="ORF">OSB04_031878</name>
</gene>
<evidence type="ECO:0000256" key="1">
    <source>
        <dbReference type="SAM" id="MobiDB-lite"/>
    </source>
</evidence>
<protein>
    <submittedName>
        <fullName evidence="2">Uncharacterized protein</fullName>
    </submittedName>
</protein>
<dbReference type="SUPFAM" id="SSF53098">
    <property type="entry name" value="Ribonuclease H-like"/>
    <property type="match status" value="1"/>
</dbReference>
<dbReference type="Proteomes" id="UP001172457">
    <property type="component" value="Chromosome 8"/>
</dbReference>
<dbReference type="EMBL" id="JARYMX010000008">
    <property type="protein sequence ID" value="KAJ9539145.1"/>
    <property type="molecule type" value="Genomic_DNA"/>
</dbReference>
<name>A0AA38SAE3_9ASTR</name>
<reference evidence="2" key="1">
    <citation type="submission" date="2023-03" db="EMBL/GenBank/DDBJ databases">
        <title>Chromosome-scale reference genome and RAD-based genetic map of yellow starthistle (Centaurea solstitialis) reveal putative structural variation and QTLs associated with invader traits.</title>
        <authorList>
            <person name="Reatini B."/>
            <person name="Cang F.A."/>
            <person name="Jiang Q."/>
            <person name="Mckibben M.T.W."/>
            <person name="Barker M.S."/>
            <person name="Rieseberg L.H."/>
            <person name="Dlugosch K.M."/>
        </authorList>
    </citation>
    <scope>NUCLEOTIDE SEQUENCE</scope>
    <source>
        <strain evidence="2">CAN-66</strain>
        <tissue evidence="2">Leaf</tissue>
    </source>
</reference>